<evidence type="ECO:0000313" key="5">
    <source>
        <dbReference type="Proteomes" id="UP000231990"/>
    </source>
</evidence>
<accession>A0A2M9ZKD6</accession>
<keyword evidence="1" id="KW-0378">Hydrolase</keyword>
<dbReference type="Proteomes" id="UP000231990">
    <property type="component" value="Unassembled WGS sequence"/>
</dbReference>
<dbReference type="OrthoDB" id="340960at2"/>
<keyword evidence="4" id="KW-1185">Reference proteome</keyword>
<dbReference type="GO" id="GO:0030288">
    <property type="term" value="C:outer membrane-bounded periplasmic space"/>
    <property type="evidence" value="ECO:0007669"/>
    <property type="project" value="TreeGrafter"/>
</dbReference>
<dbReference type="Proteomes" id="UP000231962">
    <property type="component" value="Unassembled WGS sequence"/>
</dbReference>
<dbReference type="AlphaFoldDB" id="A0A2M9ZKD6"/>
<organism evidence="3 5">
    <name type="scientific">Leptospira perolatii</name>
    <dbReference type="NCBI Taxonomy" id="2023191"/>
    <lineage>
        <taxon>Bacteria</taxon>
        <taxon>Pseudomonadati</taxon>
        <taxon>Spirochaetota</taxon>
        <taxon>Spirochaetia</taxon>
        <taxon>Leptospirales</taxon>
        <taxon>Leptospiraceae</taxon>
        <taxon>Leptospira</taxon>
    </lineage>
</organism>
<dbReference type="EMBL" id="NPDY01000010">
    <property type="protein sequence ID" value="PJZ69400.1"/>
    <property type="molecule type" value="Genomic_DNA"/>
</dbReference>
<evidence type="ECO:0000313" key="3">
    <source>
        <dbReference type="EMBL" id="PJZ72535.1"/>
    </source>
</evidence>
<dbReference type="PANTHER" id="PTHR30404:SF0">
    <property type="entry name" value="N-ACETYLMURAMOYL-L-ALANINE AMIDASE AMIC"/>
    <property type="match status" value="1"/>
</dbReference>
<dbReference type="EMBL" id="NPDZ01000009">
    <property type="protein sequence ID" value="PJZ72535.1"/>
    <property type="molecule type" value="Genomic_DNA"/>
</dbReference>
<evidence type="ECO:0000313" key="4">
    <source>
        <dbReference type="Proteomes" id="UP000231962"/>
    </source>
</evidence>
<protein>
    <submittedName>
        <fullName evidence="3">N-acetylmuramoyl-L-alanine amidase</fullName>
    </submittedName>
</protein>
<reference evidence="4 5" key="1">
    <citation type="submission" date="2017-07" db="EMBL/GenBank/DDBJ databases">
        <title>Leptospira spp. isolated from tropical soils.</title>
        <authorList>
            <person name="Thibeaux R."/>
            <person name="Iraola G."/>
            <person name="Ferres I."/>
            <person name="Bierque E."/>
            <person name="Girault D."/>
            <person name="Soupe-Gilbert M.-E."/>
            <person name="Picardeau M."/>
            <person name="Goarant C."/>
        </authorList>
    </citation>
    <scope>NUCLEOTIDE SEQUENCE [LARGE SCALE GENOMIC DNA]</scope>
    <source>
        <strain evidence="3 5">FH1-B-B1</strain>
        <strain evidence="2 4">FH1-B-C1</strain>
    </source>
</reference>
<proteinExistence type="predicted"/>
<dbReference type="Gene3D" id="3.40.630.40">
    <property type="entry name" value="Zn-dependent exopeptidases"/>
    <property type="match status" value="1"/>
</dbReference>
<evidence type="ECO:0000313" key="2">
    <source>
        <dbReference type="EMBL" id="PJZ69400.1"/>
    </source>
</evidence>
<dbReference type="RefSeq" id="WP_100714214.1">
    <property type="nucleotide sequence ID" value="NZ_NPDY01000010.1"/>
</dbReference>
<dbReference type="InterPro" id="IPR050695">
    <property type="entry name" value="N-acetylmuramoyl_amidase_3"/>
</dbReference>
<dbReference type="GO" id="GO:0008745">
    <property type="term" value="F:N-acetylmuramoyl-L-alanine amidase activity"/>
    <property type="evidence" value="ECO:0007669"/>
    <property type="project" value="TreeGrafter"/>
</dbReference>
<comment type="caution">
    <text evidence="3">The sequence shown here is derived from an EMBL/GenBank/DDBJ whole genome shotgun (WGS) entry which is preliminary data.</text>
</comment>
<evidence type="ECO:0000256" key="1">
    <source>
        <dbReference type="ARBA" id="ARBA00022801"/>
    </source>
</evidence>
<sequence length="465" mass="53368">MKNFHSIGILFSVKKTAFIFSILLAFGVSNIFGQDLPQESPEKTYNIIIDPGHGGIDLKPKEEHGDKYDPISQKYLEPYKAGAKGRGKRESEIVLALAKEVQAILNLTKTKEGFAEFSKLAGNFTKDPLPWIRIDSDLTREVTASETDTSSDPNAKYRLYDYPERSTGKIVPGRISRINAFRPYLVLSLHLNPSWKGHPGGMAAVISPSYRTFYLLKRISEGQSSKSFLESPWNDWMRFRLDWSKLQNAVADAWIYFNGYWPDKTGKKTDLSSFEGFRQNMIQWKYGDPLGWVEKAKLDEPGPYAKKHSEYSAIGPFWEREKSKAELWRREDGREGFGGDNYYASSELMRFVQYGLRALPYEGKELAEPGPIQKPYISTYSVPTFMNAISAYLEIGYIDQEKDVRILTERRRDVAVSLAIGIYSLFHGLKPKTLDSPYVPKGKRLQWERYENLKEGNYFRIVRED</sequence>
<name>A0A2M9ZKD6_9LEPT</name>
<dbReference type="PANTHER" id="PTHR30404">
    <property type="entry name" value="N-ACETYLMURAMOYL-L-ALANINE AMIDASE"/>
    <property type="match status" value="1"/>
</dbReference>
<gene>
    <name evidence="2" type="ORF">CH360_11660</name>
    <name evidence="3" type="ORF">CH373_14095</name>
</gene>